<organism evidence="2 3">
    <name type="scientific">Coccomyxa subellipsoidea</name>
    <dbReference type="NCBI Taxonomy" id="248742"/>
    <lineage>
        <taxon>Eukaryota</taxon>
        <taxon>Viridiplantae</taxon>
        <taxon>Chlorophyta</taxon>
        <taxon>core chlorophytes</taxon>
        <taxon>Trebouxiophyceae</taxon>
        <taxon>Trebouxiophyceae incertae sedis</taxon>
        <taxon>Coccomyxaceae</taxon>
        <taxon>Coccomyxa</taxon>
    </lineage>
</organism>
<dbReference type="EMBL" id="JALJOT010000004">
    <property type="protein sequence ID" value="KAK9916032.1"/>
    <property type="molecule type" value="Genomic_DNA"/>
</dbReference>
<keyword evidence="3" id="KW-1185">Reference proteome</keyword>
<accession>A0ABR2YWL7</accession>
<feature type="coiled-coil region" evidence="1">
    <location>
        <begin position="59"/>
        <end position="126"/>
    </location>
</feature>
<evidence type="ECO:0000313" key="2">
    <source>
        <dbReference type="EMBL" id="KAK9916032.1"/>
    </source>
</evidence>
<gene>
    <name evidence="2" type="ORF">WJX75_007588</name>
</gene>
<protein>
    <submittedName>
        <fullName evidence="2">Uncharacterized protein</fullName>
    </submittedName>
</protein>
<name>A0ABR2YWL7_9CHLO</name>
<dbReference type="Proteomes" id="UP001491310">
    <property type="component" value="Unassembled WGS sequence"/>
</dbReference>
<sequence>MSALRLPRLRMKDDIINADPDLAVYLEEAFEQVSSHIGAFKQLPRAMTSAGTDLLGLSLDDELTEEEELRTELESAKRERRALMDSLAALKGDQGKAGSELQMADITRLRRELEVKQEKINEIRQASTFYSTKVPSRQL</sequence>
<comment type="caution">
    <text evidence="2">The sequence shown here is derived from an EMBL/GenBank/DDBJ whole genome shotgun (WGS) entry which is preliminary data.</text>
</comment>
<reference evidence="2 3" key="1">
    <citation type="journal article" date="2024" name="Nat. Commun.">
        <title>Phylogenomics reveals the evolutionary origins of lichenization in chlorophyte algae.</title>
        <authorList>
            <person name="Puginier C."/>
            <person name="Libourel C."/>
            <person name="Otte J."/>
            <person name="Skaloud P."/>
            <person name="Haon M."/>
            <person name="Grisel S."/>
            <person name="Petersen M."/>
            <person name="Berrin J.G."/>
            <person name="Delaux P.M."/>
            <person name="Dal Grande F."/>
            <person name="Keller J."/>
        </authorList>
    </citation>
    <scope>NUCLEOTIDE SEQUENCE [LARGE SCALE GENOMIC DNA]</scope>
    <source>
        <strain evidence="2 3">SAG 216-7</strain>
    </source>
</reference>
<keyword evidence="1" id="KW-0175">Coiled coil</keyword>
<evidence type="ECO:0000256" key="1">
    <source>
        <dbReference type="SAM" id="Coils"/>
    </source>
</evidence>
<evidence type="ECO:0000313" key="3">
    <source>
        <dbReference type="Proteomes" id="UP001491310"/>
    </source>
</evidence>
<proteinExistence type="predicted"/>